<dbReference type="PANTHER" id="PTHR37828:SF1">
    <property type="entry name" value="YCII-RELATED DOMAIN-CONTAINING PROTEIN"/>
    <property type="match status" value="1"/>
</dbReference>
<evidence type="ECO:0000313" key="4">
    <source>
        <dbReference type="Proteomes" id="UP001168380"/>
    </source>
</evidence>
<dbReference type="InterPro" id="IPR011008">
    <property type="entry name" value="Dimeric_a/b-barrel"/>
</dbReference>
<organism evidence="3 4">
    <name type="scientific">Gilvimarinus algae</name>
    <dbReference type="NCBI Taxonomy" id="3058037"/>
    <lineage>
        <taxon>Bacteria</taxon>
        <taxon>Pseudomonadati</taxon>
        <taxon>Pseudomonadota</taxon>
        <taxon>Gammaproteobacteria</taxon>
        <taxon>Cellvibrionales</taxon>
        <taxon>Cellvibrionaceae</taxon>
        <taxon>Gilvimarinus</taxon>
    </lineage>
</organism>
<dbReference type="Proteomes" id="UP001168380">
    <property type="component" value="Unassembled WGS sequence"/>
</dbReference>
<protein>
    <recommendedName>
        <fullName evidence="2">YCII-related domain-containing protein</fullName>
    </recommendedName>
</protein>
<name>A0ABT8T917_9GAMM</name>
<sequence>MFVILLRFSENRDRAGDYMAAHNEWIKEGFADEVFLLAGSLRPGIGGAIVAHNTSLEALQARTAQDPFVVHTVVTAEILDIAPGRVDERLSFLMAQGAPA</sequence>
<comment type="similarity">
    <text evidence="1">Belongs to the YciI family.</text>
</comment>
<evidence type="ECO:0000313" key="3">
    <source>
        <dbReference type="EMBL" id="MDO3380624.1"/>
    </source>
</evidence>
<dbReference type="Pfam" id="PF03795">
    <property type="entry name" value="YCII"/>
    <property type="match status" value="1"/>
</dbReference>
<dbReference type="PANTHER" id="PTHR37828">
    <property type="entry name" value="GSR2449 PROTEIN"/>
    <property type="match status" value="1"/>
</dbReference>
<feature type="domain" description="YCII-related" evidence="2">
    <location>
        <begin position="2"/>
        <end position="73"/>
    </location>
</feature>
<comment type="caution">
    <text evidence="3">The sequence shown here is derived from an EMBL/GenBank/DDBJ whole genome shotgun (WGS) entry which is preliminary data.</text>
</comment>
<evidence type="ECO:0000256" key="1">
    <source>
        <dbReference type="ARBA" id="ARBA00007689"/>
    </source>
</evidence>
<dbReference type="InterPro" id="IPR005545">
    <property type="entry name" value="YCII"/>
</dbReference>
<keyword evidence="4" id="KW-1185">Reference proteome</keyword>
<dbReference type="SUPFAM" id="SSF54909">
    <property type="entry name" value="Dimeric alpha+beta barrel"/>
    <property type="match status" value="1"/>
</dbReference>
<evidence type="ECO:0000259" key="2">
    <source>
        <dbReference type="Pfam" id="PF03795"/>
    </source>
</evidence>
<gene>
    <name evidence="3" type="ORF">QWI16_00480</name>
</gene>
<dbReference type="Gene3D" id="3.30.70.1060">
    <property type="entry name" value="Dimeric alpha+beta barrel"/>
    <property type="match status" value="1"/>
</dbReference>
<accession>A0ABT8T917</accession>
<reference evidence="3" key="1">
    <citation type="submission" date="2023-07" db="EMBL/GenBank/DDBJ databases">
        <title>Gilvimarinus algae sp. nov., isolated from the surface of Kelp.</title>
        <authorList>
            <person name="Sun Y.Y."/>
            <person name="Gong Y."/>
            <person name="Du Z.J."/>
        </authorList>
    </citation>
    <scope>NUCLEOTIDE SEQUENCE</scope>
    <source>
        <strain evidence="3">SDUM040014</strain>
    </source>
</reference>
<dbReference type="RefSeq" id="WP_302710748.1">
    <property type="nucleotide sequence ID" value="NZ_JAULRT010000027.1"/>
</dbReference>
<dbReference type="EMBL" id="JAULRT010000027">
    <property type="protein sequence ID" value="MDO3380624.1"/>
    <property type="molecule type" value="Genomic_DNA"/>
</dbReference>
<proteinExistence type="inferred from homology"/>